<dbReference type="EnsemblBacteria" id="BAC89924">
    <property type="protein sequence ID" value="BAC89924"/>
    <property type="gene ID" value="BAC89924"/>
</dbReference>
<gene>
    <name evidence="1" type="ordered locus">gsl1983</name>
</gene>
<dbReference type="EMBL" id="BA000045">
    <property type="protein sequence ID" value="BAC89924.1"/>
    <property type="molecule type" value="Genomic_DNA"/>
</dbReference>
<reference evidence="1 2" key="2">
    <citation type="journal article" date="2003" name="DNA Res.">
        <title>Complete genome structure of Gloeobacter violaceus PCC 7421, a cyanobacterium that lacks thylakoids (supplement).</title>
        <authorList>
            <person name="Nakamura Y."/>
            <person name="Kaneko T."/>
            <person name="Sato S."/>
            <person name="Mimuro M."/>
            <person name="Miyashita H."/>
            <person name="Tsuchiya T."/>
            <person name="Sasamoto S."/>
            <person name="Watanabe A."/>
            <person name="Kawashima K."/>
            <person name="Kishida Y."/>
            <person name="Kiyokawa C."/>
            <person name="Kohara M."/>
            <person name="Matsumoto M."/>
            <person name="Matsuno A."/>
            <person name="Nakazaki N."/>
            <person name="Shimpo S."/>
            <person name="Takeuchi C."/>
            <person name="Yamada M."/>
            <person name="Tabata S."/>
        </authorList>
    </citation>
    <scope>NUCLEOTIDE SEQUENCE [LARGE SCALE GENOMIC DNA]</scope>
    <source>
        <strain evidence="2">ATCC 29082 / PCC 7421</strain>
    </source>
</reference>
<sequence>MAMPSSRSRRQGPGPGGGAFFDLDNPLHLVKVQTLCPRCGQTCTWYRLGDRLWELCPGHGSARSLRGA</sequence>
<dbReference type="InParanoid" id="Q7NJ49"/>
<evidence type="ECO:0000313" key="1">
    <source>
        <dbReference type="EMBL" id="BAC89924.1"/>
    </source>
</evidence>
<organism evidence="1 2">
    <name type="scientific">Gloeobacter violaceus (strain ATCC 29082 / PCC 7421)</name>
    <dbReference type="NCBI Taxonomy" id="251221"/>
    <lineage>
        <taxon>Bacteria</taxon>
        <taxon>Bacillati</taxon>
        <taxon>Cyanobacteriota</taxon>
        <taxon>Cyanophyceae</taxon>
        <taxon>Gloeobacterales</taxon>
        <taxon>Gloeobacteraceae</taxon>
        <taxon>Gloeobacter</taxon>
    </lineage>
</organism>
<dbReference type="OrthoDB" id="1550523at2"/>
<dbReference type="AlphaFoldDB" id="Q7NJ49"/>
<dbReference type="Proteomes" id="UP000000557">
    <property type="component" value="Chromosome"/>
</dbReference>
<keyword evidence="2" id="KW-1185">Reference proteome</keyword>
<dbReference type="KEGG" id="gvi:gsl1983"/>
<reference evidence="1 2" key="1">
    <citation type="journal article" date="2003" name="DNA Res.">
        <title>Complete genome structure of Gloeobacter violaceus PCC 7421, a cyanobacterium that lacks thylakoids.</title>
        <authorList>
            <person name="Nakamura Y."/>
            <person name="Kaneko T."/>
            <person name="Sato S."/>
            <person name="Mimuro M."/>
            <person name="Miyashita H."/>
            <person name="Tsuchiya T."/>
            <person name="Sasamoto S."/>
            <person name="Watanabe A."/>
            <person name="Kawashima K."/>
            <person name="Kishida Y."/>
            <person name="Kiyokawa C."/>
            <person name="Kohara M."/>
            <person name="Matsumoto M."/>
            <person name="Matsuno A."/>
            <person name="Nakazaki N."/>
            <person name="Shimpo S."/>
            <person name="Takeuchi C."/>
            <person name="Yamada M."/>
            <person name="Tabata S."/>
        </authorList>
    </citation>
    <scope>NUCLEOTIDE SEQUENCE [LARGE SCALE GENOMIC DNA]</scope>
    <source>
        <strain evidence="2">ATCC 29082 / PCC 7421</strain>
    </source>
</reference>
<protein>
    <submittedName>
        <fullName evidence="1">Gsl1983 protein</fullName>
    </submittedName>
</protein>
<evidence type="ECO:0000313" key="2">
    <source>
        <dbReference type="Proteomes" id="UP000000557"/>
    </source>
</evidence>
<dbReference type="STRING" id="251221.gene:10759475"/>
<proteinExistence type="predicted"/>
<accession>Q7NJ49</accession>
<dbReference type="HOGENOM" id="CLU_2806396_0_0_3"/>
<name>Q7NJ49_GLOVI</name>